<feature type="compositionally biased region" description="Basic and acidic residues" evidence="9">
    <location>
        <begin position="305"/>
        <end position="320"/>
    </location>
</feature>
<evidence type="ECO:0000256" key="9">
    <source>
        <dbReference type="SAM" id="MobiDB-lite"/>
    </source>
</evidence>
<dbReference type="GO" id="GO:0000209">
    <property type="term" value="P:protein polyubiquitination"/>
    <property type="evidence" value="ECO:0007669"/>
    <property type="project" value="TreeGrafter"/>
</dbReference>
<protein>
    <recommendedName>
        <fullName evidence="14">RING-type domain-containing protein</fullName>
    </recommendedName>
</protein>
<keyword evidence="6" id="KW-0067">ATP-binding</keyword>
<dbReference type="PANTHER" id="PTHR45865">
    <property type="entry name" value="E3 UBIQUITIN-PROTEIN LIGASE SHPRH FAMILY MEMBER"/>
    <property type="match status" value="1"/>
</dbReference>
<dbReference type="GO" id="GO:0061630">
    <property type="term" value="F:ubiquitin protein ligase activity"/>
    <property type="evidence" value="ECO:0007669"/>
    <property type="project" value="TreeGrafter"/>
</dbReference>
<dbReference type="InterPro" id="IPR059033">
    <property type="entry name" value="C144_05_dom"/>
</dbReference>
<feature type="region of interest" description="Disordered" evidence="9">
    <location>
        <begin position="669"/>
        <end position="707"/>
    </location>
</feature>
<dbReference type="STRING" id="650164.K5W0T7"/>
<feature type="region of interest" description="Disordered" evidence="9">
    <location>
        <begin position="1131"/>
        <end position="1152"/>
    </location>
</feature>
<reference evidence="12 13" key="1">
    <citation type="journal article" date="2012" name="BMC Genomics">
        <title>Comparative genomics of the white-rot fungi, Phanerochaete carnosa and P. chrysosporium, to elucidate the genetic basis of the distinct wood types they colonize.</title>
        <authorList>
            <person name="Suzuki H."/>
            <person name="MacDonald J."/>
            <person name="Syed K."/>
            <person name="Salamov A."/>
            <person name="Hori C."/>
            <person name="Aerts A."/>
            <person name="Henrissat B."/>
            <person name="Wiebenga A."/>
            <person name="vanKuyk P.A."/>
            <person name="Barry K."/>
            <person name="Lindquist E."/>
            <person name="LaButti K."/>
            <person name="Lapidus A."/>
            <person name="Lucas S."/>
            <person name="Coutinho P."/>
            <person name="Gong Y."/>
            <person name="Samejima M."/>
            <person name="Mahadevan R."/>
            <person name="Abou-Zaid M."/>
            <person name="de Vries R.P."/>
            <person name="Igarashi K."/>
            <person name="Yadav J.S."/>
            <person name="Grigoriev I.V."/>
            <person name="Master E.R."/>
        </authorList>
    </citation>
    <scope>NUCLEOTIDE SEQUENCE [LARGE SCALE GENOMIC DNA]</scope>
    <source>
        <strain evidence="12 13">HHB-10118-sp</strain>
    </source>
</reference>
<dbReference type="Gene3D" id="3.30.40.10">
    <property type="entry name" value="Zinc/RING finger domain, C3HC4 (zinc finger)"/>
    <property type="match status" value="1"/>
</dbReference>
<evidence type="ECO:0000256" key="4">
    <source>
        <dbReference type="ARBA" id="ARBA00022801"/>
    </source>
</evidence>
<evidence type="ECO:0000256" key="3">
    <source>
        <dbReference type="ARBA" id="ARBA00022771"/>
    </source>
</evidence>
<accession>K5W0T7</accession>
<dbReference type="HOGENOM" id="CLU_001592_2_1_1"/>
<dbReference type="InterPro" id="IPR038718">
    <property type="entry name" value="SNF2-like_sf"/>
</dbReference>
<dbReference type="PROSITE" id="PS51192">
    <property type="entry name" value="HELICASE_ATP_BIND_1"/>
    <property type="match status" value="1"/>
</dbReference>
<dbReference type="SUPFAM" id="SSF57850">
    <property type="entry name" value="RING/U-box"/>
    <property type="match status" value="1"/>
</dbReference>
<dbReference type="KEGG" id="pco:PHACADRAFT_99969"/>
<dbReference type="GO" id="GO:0016787">
    <property type="term" value="F:hydrolase activity"/>
    <property type="evidence" value="ECO:0007669"/>
    <property type="project" value="UniProtKB-KW"/>
</dbReference>
<dbReference type="Pfam" id="PF00176">
    <property type="entry name" value="SNF2-rel_dom"/>
    <property type="match status" value="1"/>
</dbReference>
<dbReference type="InterPro" id="IPR001650">
    <property type="entry name" value="Helicase_C-like"/>
</dbReference>
<dbReference type="Pfam" id="PF26021">
    <property type="entry name" value="Ferritin_C144_05"/>
    <property type="match status" value="1"/>
</dbReference>
<dbReference type="PROSITE" id="PS50089">
    <property type="entry name" value="ZF_RING_2"/>
    <property type="match status" value="1"/>
</dbReference>
<dbReference type="Pfam" id="PF00271">
    <property type="entry name" value="Helicase_C"/>
    <property type="match status" value="1"/>
</dbReference>
<dbReference type="SUPFAM" id="SSF52540">
    <property type="entry name" value="P-loop containing nucleoside triphosphate hydrolases"/>
    <property type="match status" value="2"/>
</dbReference>
<dbReference type="Proteomes" id="UP000008370">
    <property type="component" value="Unassembled WGS sequence"/>
</dbReference>
<keyword evidence="2" id="KW-0547">Nucleotide-binding</keyword>
<dbReference type="Gene3D" id="3.40.50.300">
    <property type="entry name" value="P-loop containing nucleotide triphosphate hydrolases"/>
    <property type="match status" value="2"/>
</dbReference>
<evidence type="ECO:0000313" key="13">
    <source>
        <dbReference type="Proteomes" id="UP000008370"/>
    </source>
</evidence>
<dbReference type="CDD" id="cd18793">
    <property type="entry name" value="SF2_C_SNF"/>
    <property type="match status" value="1"/>
</dbReference>
<feature type="compositionally biased region" description="Polar residues" evidence="9">
    <location>
        <begin position="1386"/>
        <end position="1401"/>
    </location>
</feature>
<dbReference type="PANTHER" id="PTHR45865:SF1">
    <property type="entry name" value="E3 UBIQUITIN-PROTEIN LIGASE SHPRH"/>
    <property type="match status" value="1"/>
</dbReference>
<dbReference type="InParanoid" id="K5W0T7"/>
<keyword evidence="4" id="KW-0378">Hydrolase</keyword>
<keyword evidence="13" id="KW-1185">Reference proteome</keyword>
<evidence type="ECO:0000256" key="8">
    <source>
        <dbReference type="SAM" id="Coils"/>
    </source>
</evidence>
<dbReference type="InterPro" id="IPR027417">
    <property type="entry name" value="P-loop_NTPase"/>
</dbReference>
<dbReference type="InterPro" id="IPR052583">
    <property type="entry name" value="ATP-helicase/E3_Ub-Ligase"/>
</dbReference>
<keyword evidence="1" id="KW-0479">Metal-binding</keyword>
<dbReference type="OrthoDB" id="5330228at2759"/>
<dbReference type="Gene3D" id="3.40.50.10810">
    <property type="entry name" value="Tandem AAA-ATPase domain"/>
    <property type="match status" value="2"/>
</dbReference>
<evidence type="ECO:0000313" key="12">
    <source>
        <dbReference type="EMBL" id="EKM52489.1"/>
    </source>
</evidence>
<dbReference type="PROSITE" id="PS00518">
    <property type="entry name" value="ZF_RING_1"/>
    <property type="match status" value="1"/>
</dbReference>
<dbReference type="InterPro" id="IPR017907">
    <property type="entry name" value="Znf_RING_CS"/>
</dbReference>
<dbReference type="InterPro" id="IPR049730">
    <property type="entry name" value="SNF2/RAD54-like_C"/>
</dbReference>
<dbReference type="InterPro" id="IPR014001">
    <property type="entry name" value="Helicase_ATP-bd"/>
</dbReference>
<organism evidence="12 13">
    <name type="scientific">Phanerochaete carnosa (strain HHB-10118-sp)</name>
    <name type="common">White-rot fungus</name>
    <name type="synonym">Peniophora carnosa</name>
    <dbReference type="NCBI Taxonomy" id="650164"/>
    <lineage>
        <taxon>Eukaryota</taxon>
        <taxon>Fungi</taxon>
        <taxon>Dikarya</taxon>
        <taxon>Basidiomycota</taxon>
        <taxon>Agaricomycotina</taxon>
        <taxon>Agaricomycetes</taxon>
        <taxon>Polyporales</taxon>
        <taxon>Phanerochaetaceae</taxon>
        <taxon>Phanerochaete</taxon>
    </lineage>
</organism>
<dbReference type="GO" id="GO:0006974">
    <property type="term" value="P:DNA damage response"/>
    <property type="evidence" value="ECO:0007669"/>
    <property type="project" value="TreeGrafter"/>
</dbReference>
<dbReference type="GO" id="GO:0005634">
    <property type="term" value="C:nucleus"/>
    <property type="evidence" value="ECO:0007669"/>
    <property type="project" value="TreeGrafter"/>
</dbReference>
<gene>
    <name evidence="12" type="ORF">PHACADRAFT_99969</name>
</gene>
<dbReference type="InterPro" id="IPR013083">
    <property type="entry name" value="Znf_RING/FYVE/PHD"/>
</dbReference>
<evidence type="ECO:0000259" key="11">
    <source>
        <dbReference type="PROSITE" id="PS51192"/>
    </source>
</evidence>
<proteinExistence type="predicted"/>
<evidence type="ECO:0000256" key="1">
    <source>
        <dbReference type="ARBA" id="ARBA00022723"/>
    </source>
</evidence>
<keyword evidence="5" id="KW-0862">Zinc</keyword>
<dbReference type="GO" id="GO:0005524">
    <property type="term" value="F:ATP binding"/>
    <property type="evidence" value="ECO:0007669"/>
    <property type="project" value="InterPro"/>
</dbReference>
<feature type="domain" description="Helicase ATP-binding" evidence="11">
    <location>
        <begin position="202"/>
        <end position="455"/>
    </location>
</feature>
<keyword evidence="3 7" id="KW-0863">Zinc-finger</keyword>
<name>K5W0T7_PHACS</name>
<evidence type="ECO:0000256" key="6">
    <source>
        <dbReference type="ARBA" id="ARBA00022840"/>
    </source>
</evidence>
<dbReference type="GeneID" id="18921064"/>
<dbReference type="EMBL" id="JH930475">
    <property type="protein sequence ID" value="EKM52489.1"/>
    <property type="molecule type" value="Genomic_DNA"/>
</dbReference>
<dbReference type="InterPro" id="IPR001841">
    <property type="entry name" value="Znf_RING"/>
</dbReference>
<feature type="domain" description="RING-type" evidence="10">
    <location>
        <begin position="1079"/>
        <end position="1119"/>
    </location>
</feature>
<dbReference type="Pfam" id="PF13639">
    <property type="entry name" value="zf-RING_2"/>
    <property type="match status" value="1"/>
</dbReference>
<dbReference type="RefSeq" id="XP_007398833.1">
    <property type="nucleotide sequence ID" value="XM_007398771.1"/>
</dbReference>
<evidence type="ECO:0000256" key="7">
    <source>
        <dbReference type="PROSITE-ProRule" id="PRU00175"/>
    </source>
</evidence>
<dbReference type="SMART" id="SM00184">
    <property type="entry name" value="RING"/>
    <property type="match status" value="1"/>
</dbReference>
<dbReference type="GO" id="GO:0008270">
    <property type="term" value="F:zinc ion binding"/>
    <property type="evidence" value="ECO:0007669"/>
    <property type="project" value="UniProtKB-KW"/>
</dbReference>
<evidence type="ECO:0008006" key="14">
    <source>
        <dbReference type="Google" id="ProtNLM"/>
    </source>
</evidence>
<sequence>MEEHDFRRTRLRDPLVACAVLQEAGRAELSAGLVVHAESIEDGTLIALGLTLDVSVSLALPAVTEPILYTSKAATLEMEEAQRRALCYIFSPAVLRPVPLSHMDVATLYATLGPAPRLDPPSLEASCQPTRLLPTLLPFQRRSVAWLLSREHKAVDANFDLVNHTVDEELPLFWQEVSAKSVQGVDQKLYVNNVTGEVSVSRPSDADPLGGILAEEPGLGKTLESIALVLLNPAVGRNPSVKSWNADARIFMKEVKTTLIVTPTSLSQQWVDELKLHAPSLKVLVYEGWAKVKVPITESDLALAREERVKESRDNAKTQEEPWDMDVDDAEESQAGQQEADEEDGLMDWCNYVNQFDVCITTYNVLQQDLGVARPPPDRPRRTIATYINIERSRSPLVMCEWYRVIMDEVQMVGGGKTEEMVSLIPRLSSFAVSGTPARSQIGDLIHVLNFLRIDAVTPRTWARLLKPGYSDQLVELFLRYAIRTMKASVKDELTIPKQTRYLVPIELGRVERHVYDQNLEKALLELGFDARGVAVAENWEVDTANLRSWLRKLRGICTHPQVGQLQNQADKLHKPGVLKTIGEVLESMKDQNWRNLMEDRRAKVQMMTVTAQLYQRHEKHRAHYQMTLEVLLKADQEANDLIRDVESAIAAHDQEGKRLKIEAATLVAEHEGDAEDGEGQRRDKGKGRAASEEEDDLPKNAAGEEHRVKRRALQHRLRECQITLHKVSFLKGDVYHVLGNAAEEVAAYEKADGLRRLLLRGTEETAEHAMAHLAESSEWLAEKELMIEVPYLGAGGIRSSALMEEVHEKIEELLNQQSALLFKWRAHLIKLLTMPLNSRGEDADGMEYGRSLETQGEAETYLQVYAALLADRREAMTAERTLLAAHDVREKKSRRTKAAKKAELALMDEEVMLAVGDLEPQPQDEARYSELNDQRKALLEDHNPERAIRSIMVELSRIAVGIVRKDDPEKIIATEAADQLRELLAEQGKLMEKLQADLNKLRKTFNERIQYFRQLQEVSDTVADIEWEGAVEEAIQSNAYDTSELDVKINTGKARQRYLDHLAKSQGEGNMDSEEESCILCKCDFDKGYITQCAHVFCEDCMKAWLTREKGKTCPVCRVAVHPDTMQRFALGDKSQNQAPPKPINNEPAPRSKRRIDYNIVDLDIFRDINTMEALGSYGSKIETLIRHLLYVQIVDPGAKSIVFSAWADSLLIIEHALKRNSIPCLRIDQSTKKENAVKKFKRDPSIQVLLLHGERENAGLNITCASRVFLVESVVHHAFEIQAIARIDRMGQTRPTEVFCYYAEDTVERNILDLAVRRGQSLYTKDKAAGTLTAGPITAPSKNGIDAPKKRAQKGDFVFKTEDMLAIFFPHLFEDIEFLIPSGDSGQSPERSGGSQPSQPIAGPSKLT</sequence>
<evidence type="ECO:0000256" key="2">
    <source>
        <dbReference type="ARBA" id="ARBA00022741"/>
    </source>
</evidence>
<feature type="compositionally biased region" description="Acidic residues" evidence="9">
    <location>
        <begin position="321"/>
        <end position="332"/>
    </location>
</feature>
<evidence type="ECO:0000256" key="5">
    <source>
        <dbReference type="ARBA" id="ARBA00022833"/>
    </source>
</evidence>
<dbReference type="InterPro" id="IPR000330">
    <property type="entry name" value="SNF2_N"/>
</dbReference>
<dbReference type="SMART" id="SM00487">
    <property type="entry name" value="DEXDc"/>
    <property type="match status" value="1"/>
</dbReference>
<dbReference type="FunCoup" id="K5W0T7">
    <property type="interactions" value="389"/>
</dbReference>
<evidence type="ECO:0000259" key="10">
    <source>
        <dbReference type="PROSITE" id="PS50089"/>
    </source>
</evidence>
<feature type="coiled-coil region" evidence="8">
    <location>
        <begin position="978"/>
        <end position="1005"/>
    </location>
</feature>
<feature type="region of interest" description="Disordered" evidence="9">
    <location>
        <begin position="1382"/>
        <end position="1410"/>
    </location>
</feature>
<feature type="region of interest" description="Disordered" evidence="9">
    <location>
        <begin position="305"/>
        <end position="343"/>
    </location>
</feature>
<keyword evidence="8" id="KW-0175">Coiled coil</keyword>